<gene>
    <name evidence="2" type="ORF">FCALED_LOCUS7863</name>
</gene>
<keyword evidence="1" id="KW-0175">Coiled coil</keyword>
<dbReference type="AlphaFoldDB" id="A0A9N9G7J5"/>
<sequence>MDEQYKTVEEALESLRFDHVYEGFGSIENAMAEGIVNFLQTENEHLNGTLKMVYKSQLNFLERNEAKKSRIDEQEKEAEDVNKNESVANNRLYNLRGKGNINYNEGYLSKEQCRYTTPSPGSPTLHLLPMDNSEDEDKDEDGVIIINDVNELCFKDGNPENDLKIGDTNVSQLFRKYQNESVKIAKTEGLFVESNIHKILPLSSIFLLASGSHSNTMINIFSSLLLNEVHQQIASAQQIELSLECESKFRKVIKQVTRKLRHKAIKLLLTELSNDEILDENLGFCDIERPENVA</sequence>
<evidence type="ECO:0000256" key="1">
    <source>
        <dbReference type="SAM" id="Coils"/>
    </source>
</evidence>
<proteinExistence type="predicted"/>
<name>A0A9N9G7J5_9GLOM</name>
<dbReference type="OrthoDB" id="2290051at2759"/>
<reference evidence="2" key="1">
    <citation type="submission" date="2021-06" db="EMBL/GenBank/DDBJ databases">
        <authorList>
            <person name="Kallberg Y."/>
            <person name="Tangrot J."/>
            <person name="Rosling A."/>
        </authorList>
    </citation>
    <scope>NUCLEOTIDE SEQUENCE</scope>
    <source>
        <strain evidence="2">UK204</strain>
    </source>
</reference>
<evidence type="ECO:0000313" key="2">
    <source>
        <dbReference type="EMBL" id="CAG8586468.1"/>
    </source>
</evidence>
<organism evidence="2 3">
    <name type="scientific">Funneliformis caledonium</name>
    <dbReference type="NCBI Taxonomy" id="1117310"/>
    <lineage>
        <taxon>Eukaryota</taxon>
        <taxon>Fungi</taxon>
        <taxon>Fungi incertae sedis</taxon>
        <taxon>Mucoromycota</taxon>
        <taxon>Glomeromycotina</taxon>
        <taxon>Glomeromycetes</taxon>
        <taxon>Glomerales</taxon>
        <taxon>Glomeraceae</taxon>
        <taxon>Funneliformis</taxon>
    </lineage>
</organism>
<dbReference type="Proteomes" id="UP000789570">
    <property type="component" value="Unassembled WGS sequence"/>
</dbReference>
<evidence type="ECO:0000313" key="3">
    <source>
        <dbReference type="Proteomes" id="UP000789570"/>
    </source>
</evidence>
<feature type="coiled-coil region" evidence="1">
    <location>
        <begin position="61"/>
        <end position="91"/>
    </location>
</feature>
<accession>A0A9N9G7J5</accession>
<keyword evidence="3" id="KW-1185">Reference proteome</keyword>
<comment type="caution">
    <text evidence="2">The sequence shown here is derived from an EMBL/GenBank/DDBJ whole genome shotgun (WGS) entry which is preliminary data.</text>
</comment>
<protein>
    <submittedName>
        <fullName evidence="2">12037_t:CDS:1</fullName>
    </submittedName>
</protein>
<dbReference type="EMBL" id="CAJVPQ010002178">
    <property type="protein sequence ID" value="CAG8586468.1"/>
    <property type="molecule type" value="Genomic_DNA"/>
</dbReference>